<accession>A0ABT6FLK1</accession>
<dbReference type="Proteomes" id="UP001216907">
    <property type="component" value="Unassembled WGS sequence"/>
</dbReference>
<dbReference type="Pfam" id="PF07714">
    <property type="entry name" value="PK_Tyr_Ser-Thr"/>
    <property type="match status" value="1"/>
</dbReference>
<keyword evidence="1" id="KW-0723">Serine/threonine-protein kinase</keyword>
<feature type="repeat" description="WD" evidence="7">
    <location>
        <begin position="782"/>
        <end position="823"/>
    </location>
</feature>
<dbReference type="SMART" id="SM00320">
    <property type="entry name" value="WD40"/>
    <property type="match status" value="8"/>
</dbReference>
<dbReference type="InterPro" id="IPR015943">
    <property type="entry name" value="WD40/YVTN_repeat-like_dom_sf"/>
</dbReference>
<dbReference type="CDD" id="cd14014">
    <property type="entry name" value="STKc_PknB_like"/>
    <property type="match status" value="1"/>
</dbReference>
<dbReference type="PANTHER" id="PTHR19879:SF9">
    <property type="entry name" value="TRANSCRIPTION INITIATION FACTOR TFIID SUBUNIT 5"/>
    <property type="match status" value="1"/>
</dbReference>
<dbReference type="CDD" id="cd00200">
    <property type="entry name" value="WD40"/>
    <property type="match status" value="1"/>
</dbReference>
<comment type="caution">
    <text evidence="12">The sequence shown here is derived from an EMBL/GenBank/DDBJ whole genome shotgun (WGS) entry which is preliminary data.</text>
</comment>
<organism evidence="12 13">
    <name type="scientific">Paludisphaera mucosa</name>
    <dbReference type="NCBI Taxonomy" id="3030827"/>
    <lineage>
        <taxon>Bacteria</taxon>
        <taxon>Pseudomonadati</taxon>
        <taxon>Planctomycetota</taxon>
        <taxon>Planctomycetia</taxon>
        <taxon>Isosphaerales</taxon>
        <taxon>Isosphaeraceae</taxon>
        <taxon>Paludisphaera</taxon>
    </lineage>
</organism>
<keyword evidence="10" id="KW-0812">Transmembrane</keyword>
<evidence type="ECO:0000256" key="3">
    <source>
        <dbReference type="ARBA" id="ARBA00022737"/>
    </source>
</evidence>
<feature type="domain" description="Protein kinase" evidence="11">
    <location>
        <begin position="81"/>
        <end position="452"/>
    </location>
</feature>
<dbReference type="InterPro" id="IPR020472">
    <property type="entry name" value="WD40_PAC1"/>
</dbReference>
<dbReference type="InterPro" id="IPR017441">
    <property type="entry name" value="Protein_kinase_ATP_BS"/>
</dbReference>
<dbReference type="RefSeq" id="WP_277864731.1">
    <property type="nucleotide sequence ID" value="NZ_JARRAG010000006.1"/>
</dbReference>
<feature type="repeat" description="WD" evidence="7">
    <location>
        <begin position="1067"/>
        <end position="1099"/>
    </location>
</feature>
<evidence type="ECO:0000256" key="2">
    <source>
        <dbReference type="ARBA" id="ARBA00022574"/>
    </source>
</evidence>
<dbReference type="InterPro" id="IPR019775">
    <property type="entry name" value="WD40_repeat_CS"/>
</dbReference>
<dbReference type="SUPFAM" id="SSF50969">
    <property type="entry name" value="YVTN repeat-like/Quinoprotein amine dehydrogenase"/>
    <property type="match status" value="1"/>
</dbReference>
<dbReference type="InterPro" id="IPR000719">
    <property type="entry name" value="Prot_kinase_dom"/>
</dbReference>
<dbReference type="PANTHER" id="PTHR19879">
    <property type="entry name" value="TRANSCRIPTION INITIATION FACTOR TFIID"/>
    <property type="match status" value="1"/>
</dbReference>
<sequence>MTNPGNDRDPFEVLAESFLARYRAGERPSVEGLAALHPELAEQIRELLPALVRIEQDLSIDRVPSADPPPRRVGPMQLSDYRIVREIGRGGMGVVYEAEQVSLGRRVALKVLPHHIARDPKALERFRREAKAAARLHHTNIVPVFEVGREGEIAFYAMQFIQGQGLDHVIDELARLRAGDDGPAAGAAVEGTEAASVAAAVPRDREFGQVAQSLWKGRLGAQSMEAAGSFAEAAGPGSFRAEATWAGLESLAVDRPPAEVAPPAASTGSAVLPGGAAVSSVDSSGRRTPYFRSVAQIGRQTAQGLAYAHARGIVHRDVKPSNLLLDTAGVVWIADFGLAKADDDGLTATGDILGTLRYMAPERFRGEGDGRADVYALGLTLYELLTLRPAHQATDRLELIERIQNEEPPRPRSLDPRIPRDLETIVLKAIDKDPAGRYRSADALAEDLGRFLDDQPLEARRVGVSERYWRWARRNPAIAALGGALAAVLVVGFVVMAMLWSRAERNATFARAKERDAQTLAESETKARDRAQEQERIALEKAEQLAREDYVNRVGRAYRELQDDNVALAEDLLHGCAPERRGWEWNYVERLCNADRLTVDVAGASCNALAYSPDGAWLAVGAGSPTFGYPADTAPIVEIRESVTGRPLRTLAGAKGVVRDVAVSPDGRMLAAACSDGLTVVWAVDTGRVLWSLTDPGLDSMSAAFSPDGKSIAVGYGYYSHTQTGHVKIWDVNSGEAIKAFASLHHGVNKVAYHPDGKRLAVAGSNVVEVWDIEAARKVQDLKGHEKWVYAVAYSPDGKWIATGGWDRTVKLRDAATGTEAATLFGHRGFVLSLAFGPDGRTLVSTSEDRGVRLWDVPTGRLLDAFHGHPDFVQAAAFRPDGREFCTGSLDGSIRFWNLKTSRPVVVDHPGLTTRFAFRADGLRVLAKVMPEGPEVARGWDPFTGDIDDSLAGMSFARLPEDYILGGPGFRDPEARVDEVVTSPDGRLVAQLAASDGAVVSRSKEFAKSSILIREAATGRVVHNLTGHTADVVAMAFSPDGRRLATASFDRSLKLWDMKTGQDLFTLRGHVAGVLSLGFSPDGNLIVSGGFDFKAFIWNAAPLPSTLIAEHDVRYRNKVEMLRRLNTATDALERAKILAGDGRWDVAAEVFAAAIARDPGNAQLRILHIEVLENAGDATAARDFEREMLAYFDEALAKDPSDPKSAESLAQALFQQWKSSNASRWTVLKPSESTSEEGARLKELEDGSVLVEAPSATGAHTIRWHPGPGPARALRIETGVQEPGTAVGAHFPDECQVVAASAASSRSEALRGRFVRLDLPGDNAQFPRHPKDGAMKIINLAELQVFHGDQNVAASKAARQSSNYDDRLVAERAVDGNTTGNDQGNPYAHSGGEAEPWWEVDLGGEQAIDRIVVWNRVEFDLVQRMTHFRIRVLDQSRRAVFEQLVEKAPNPSTEIIRRVLLSDTNTEPSTPESQPLILRLPIKESPARLRVSAASSLNVLLPMDEAMRLTDPFAKLAVANALNGRTDRALQCFDRSLARSEGDAARSRILEFAAYFDEIYSKLISRNTPLTPESSPSHLRPAVR</sequence>
<feature type="repeat" description="WD" evidence="7">
    <location>
        <begin position="866"/>
        <end position="907"/>
    </location>
</feature>
<dbReference type="PROSITE" id="PS50294">
    <property type="entry name" value="WD_REPEATS_REGION"/>
    <property type="match status" value="5"/>
</dbReference>
<evidence type="ECO:0000256" key="4">
    <source>
        <dbReference type="ARBA" id="ARBA00022741"/>
    </source>
</evidence>
<dbReference type="SUPFAM" id="SSF48452">
    <property type="entry name" value="TPR-like"/>
    <property type="match status" value="1"/>
</dbReference>
<keyword evidence="4 8" id="KW-0547">Nucleotide-binding</keyword>
<dbReference type="InterPro" id="IPR001680">
    <property type="entry name" value="WD40_rpt"/>
</dbReference>
<dbReference type="Gene3D" id="1.10.510.10">
    <property type="entry name" value="Transferase(Phosphotransferase) domain 1"/>
    <property type="match status" value="1"/>
</dbReference>
<gene>
    <name evidence="12" type="ORF">PZE19_31980</name>
</gene>
<evidence type="ECO:0000256" key="8">
    <source>
        <dbReference type="PROSITE-ProRule" id="PRU10141"/>
    </source>
</evidence>
<dbReference type="Pfam" id="PF22633">
    <property type="entry name" value="F5_F8_type_C_2"/>
    <property type="match status" value="1"/>
</dbReference>
<evidence type="ECO:0000256" key="5">
    <source>
        <dbReference type="ARBA" id="ARBA00022840"/>
    </source>
</evidence>
<dbReference type="Pfam" id="PF13432">
    <property type="entry name" value="TPR_16"/>
    <property type="match status" value="1"/>
</dbReference>
<protein>
    <submittedName>
        <fullName evidence="12">Protein kinase</fullName>
    </submittedName>
</protein>
<evidence type="ECO:0000256" key="10">
    <source>
        <dbReference type="SAM" id="Phobius"/>
    </source>
</evidence>
<proteinExistence type="predicted"/>
<reference evidence="12 13" key="1">
    <citation type="submission" date="2023-03" db="EMBL/GenBank/DDBJ databases">
        <title>Paludisphaera mucosa sp. nov. a novel planctomycete from northern fen.</title>
        <authorList>
            <person name="Ivanova A."/>
        </authorList>
    </citation>
    <scope>NUCLEOTIDE SEQUENCE [LARGE SCALE GENOMIC DNA]</scope>
    <source>
        <strain evidence="12 13">Pla2</strain>
    </source>
</reference>
<dbReference type="PROSITE" id="PS00107">
    <property type="entry name" value="PROTEIN_KINASE_ATP"/>
    <property type="match status" value="1"/>
</dbReference>
<dbReference type="InterPro" id="IPR011990">
    <property type="entry name" value="TPR-like_helical_dom_sf"/>
</dbReference>
<evidence type="ECO:0000256" key="7">
    <source>
        <dbReference type="PROSITE-ProRule" id="PRU00221"/>
    </source>
</evidence>
<dbReference type="InterPro" id="IPR036322">
    <property type="entry name" value="WD40_repeat_dom_sf"/>
</dbReference>
<dbReference type="InterPro" id="IPR008979">
    <property type="entry name" value="Galactose-bd-like_sf"/>
</dbReference>
<evidence type="ECO:0000313" key="13">
    <source>
        <dbReference type="Proteomes" id="UP001216907"/>
    </source>
</evidence>
<keyword evidence="12" id="KW-0808">Transferase</keyword>
<dbReference type="SMART" id="SM00220">
    <property type="entry name" value="S_TKc"/>
    <property type="match status" value="1"/>
</dbReference>
<feature type="transmembrane region" description="Helical" evidence="10">
    <location>
        <begin position="477"/>
        <end position="500"/>
    </location>
</feature>
<name>A0ABT6FLK1_9BACT</name>
<keyword evidence="3" id="KW-0677">Repeat</keyword>
<dbReference type="Gene3D" id="1.25.40.10">
    <property type="entry name" value="Tetratricopeptide repeat domain"/>
    <property type="match status" value="1"/>
</dbReference>
<dbReference type="Gene3D" id="2.130.10.10">
    <property type="entry name" value="YVTN repeat-like/Quinoprotein amine dehydrogenase"/>
    <property type="match status" value="3"/>
</dbReference>
<keyword evidence="13" id="KW-1185">Reference proteome</keyword>
<dbReference type="PROSITE" id="PS00678">
    <property type="entry name" value="WD_REPEATS_1"/>
    <property type="match status" value="2"/>
</dbReference>
<evidence type="ECO:0000259" key="11">
    <source>
        <dbReference type="PROSITE" id="PS50011"/>
    </source>
</evidence>
<dbReference type="GO" id="GO:0016301">
    <property type="term" value="F:kinase activity"/>
    <property type="evidence" value="ECO:0007669"/>
    <property type="project" value="UniProtKB-KW"/>
</dbReference>
<evidence type="ECO:0000313" key="12">
    <source>
        <dbReference type="EMBL" id="MDG3008409.1"/>
    </source>
</evidence>
<dbReference type="SUPFAM" id="SSF50978">
    <property type="entry name" value="WD40 repeat-like"/>
    <property type="match status" value="1"/>
</dbReference>
<dbReference type="PROSITE" id="PS50011">
    <property type="entry name" value="PROTEIN_KINASE_DOM"/>
    <property type="match status" value="1"/>
</dbReference>
<feature type="repeat" description="WD" evidence="7">
    <location>
        <begin position="651"/>
        <end position="692"/>
    </location>
</feature>
<dbReference type="PROSITE" id="PS00108">
    <property type="entry name" value="PROTEIN_KINASE_ST"/>
    <property type="match status" value="1"/>
</dbReference>
<feature type="region of interest" description="Disordered" evidence="9">
    <location>
        <begin position="258"/>
        <end position="285"/>
    </location>
</feature>
<dbReference type="InterPro" id="IPR011044">
    <property type="entry name" value="Quino_amine_DH_bsu"/>
</dbReference>
<evidence type="ECO:0000256" key="6">
    <source>
        <dbReference type="ARBA" id="ARBA00023170"/>
    </source>
</evidence>
<feature type="compositionally biased region" description="Low complexity" evidence="9">
    <location>
        <begin position="274"/>
        <end position="283"/>
    </location>
</feature>
<keyword evidence="12" id="KW-0418">Kinase</keyword>
<dbReference type="PRINTS" id="PR00320">
    <property type="entry name" value="GPROTEINBRPT"/>
</dbReference>
<feature type="binding site" evidence="8">
    <location>
        <position position="110"/>
    </location>
    <ligand>
        <name>ATP</name>
        <dbReference type="ChEBI" id="CHEBI:30616"/>
    </ligand>
</feature>
<evidence type="ECO:0000256" key="9">
    <source>
        <dbReference type="SAM" id="MobiDB-lite"/>
    </source>
</evidence>
<dbReference type="InterPro" id="IPR008271">
    <property type="entry name" value="Ser/Thr_kinase_AS"/>
</dbReference>
<dbReference type="InterPro" id="IPR001245">
    <property type="entry name" value="Ser-Thr/Tyr_kinase_cat_dom"/>
</dbReference>
<dbReference type="SUPFAM" id="SSF49785">
    <property type="entry name" value="Galactose-binding domain-like"/>
    <property type="match status" value="1"/>
</dbReference>
<evidence type="ECO:0000256" key="1">
    <source>
        <dbReference type="ARBA" id="ARBA00022527"/>
    </source>
</evidence>
<keyword evidence="10" id="KW-1133">Transmembrane helix</keyword>
<dbReference type="InterPro" id="IPR011009">
    <property type="entry name" value="Kinase-like_dom_sf"/>
</dbReference>
<keyword evidence="10" id="KW-0472">Membrane</keyword>
<keyword evidence="5 8" id="KW-0067">ATP-binding</keyword>
<dbReference type="Gene3D" id="2.60.120.260">
    <property type="entry name" value="Galactose-binding domain-like"/>
    <property type="match status" value="1"/>
</dbReference>
<keyword evidence="2 7" id="KW-0853">WD repeat</keyword>
<dbReference type="Pfam" id="PF00400">
    <property type="entry name" value="WD40"/>
    <property type="match status" value="7"/>
</dbReference>
<feature type="repeat" description="WD" evidence="7">
    <location>
        <begin position="1025"/>
        <end position="1066"/>
    </location>
</feature>
<dbReference type="PROSITE" id="PS50082">
    <property type="entry name" value="WD_REPEATS_2"/>
    <property type="match status" value="6"/>
</dbReference>
<dbReference type="EMBL" id="JARRAG010000006">
    <property type="protein sequence ID" value="MDG3008409.1"/>
    <property type="molecule type" value="Genomic_DNA"/>
</dbReference>
<keyword evidence="6" id="KW-0675">Receptor</keyword>
<dbReference type="SUPFAM" id="SSF56112">
    <property type="entry name" value="Protein kinase-like (PK-like)"/>
    <property type="match status" value="1"/>
</dbReference>
<dbReference type="Gene3D" id="3.30.200.20">
    <property type="entry name" value="Phosphorylase Kinase, domain 1"/>
    <property type="match status" value="1"/>
</dbReference>
<feature type="repeat" description="WD" evidence="7">
    <location>
        <begin position="824"/>
        <end position="865"/>
    </location>
</feature>